<feature type="region of interest" description="Disordered" evidence="1">
    <location>
        <begin position="411"/>
        <end position="441"/>
    </location>
</feature>
<dbReference type="STRING" id="1151754.M9MDW1"/>
<dbReference type="Proteomes" id="UP000011976">
    <property type="component" value="Unassembled WGS sequence"/>
</dbReference>
<evidence type="ECO:0000313" key="3">
    <source>
        <dbReference type="EMBL" id="GAC72927.1"/>
    </source>
</evidence>
<evidence type="ECO:0000256" key="2">
    <source>
        <dbReference type="SAM" id="Phobius"/>
    </source>
</evidence>
<keyword evidence="2" id="KW-0472">Membrane</keyword>
<proteinExistence type="predicted"/>
<organism evidence="3 4">
    <name type="scientific">Pseudozyma antarctica (strain T-34)</name>
    <name type="common">Yeast</name>
    <name type="synonym">Candida antarctica</name>
    <dbReference type="NCBI Taxonomy" id="1151754"/>
    <lineage>
        <taxon>Eukaryota</taxon>
        <taxon>Fungi</taxon>
        <taxon>Dikarya</taxon>
        <taxon>Basidiomycota</taxon>
        <taxon>Ustilaginomycotina</taxon>
        <taxon>Ustilaginomycetes</taxon>
        <taxon>Ustilaginales</taxon>
        <taxon>Ustilaginaceae</taxon>
        <taxon>Moesziomyces</taxon>
    </lineage>
</organism>
<feature type="region of interest" description="Disordered" evidence="1">
    <location>
        <begin position="310"/>
        <end position="335"/>
    </location>
</feature>
<feature type="transmembrane region" description="Helical" evidence="2">
    <location>
        <begin position="67"/>
        <end position="87"/>
    </location>
</feature>
<feature type="transmembrane region" description="Helical" evidence="2">
    <location>
        <begin position="12"/>
        <end position="32"/>
    </location>
</feature>
<name>M9MDW1_PSEA3</name>
<keyword evidence="2" id="KW-1133">Transmembrane helix</keyword>
<protein>
    <submittedName>
        <fullName evidence="3">Uncharacterized protein</fullName>
    </submittedName>
</protein>
<feature type="transmembrane region" description="Helical" evidence="2">
    <location>
        <begin position="132"/>
        <end position="154"/>
    </location>
</feature>
<evidence type="ECO:0000313" key="4">
    <source>
        <dbReference type="Proteomes" id="UP000011976"/>
    </source>
</evidence>
<accession>M9MDW1</accession>
<dbReference type="OrthoDB" id="5327148at2759"/>
<dbReference type="AlphaFoldDB" id="M9MDW1"/>
<sequence length="441" mass="46550">MLVPIFLQRWILLNAVRVCTIVACALVIASTIRTLRLNFSRYPSTPASGYYLGTDIPTSFLGVFWSTLHHVCLCVVLGTVVLAELSLPVPALHRLFKNTLPFLGPNWGTAFLGVLMMLLSADLLSRPGQGNFAAASAWVLAALGLVNVATGCVWRAKAKLLRSPMAWKADVAERMDKLAEAKAKAEKVVDSLPVPVTAKEKVAKAAQGHAKGLLGMLGMRKESPQPVQEKTPARDAHFTPAATAAPTIFTPPLPSAVVMSRSAAPPAPSVFSPSPAPAPARALAVAPAPAPAPAATPAATPAAAPALHIHTRSRSSSCLSSSTASTSSVYTMDLPQPPAPTLKTVRFDMLTPPSRTPTAEKTLCIDATPSSAGIECDRSPSVLASLQAAMLEAHAKASSIPPKKSLYLGSSQWRQEYARTESPSQPPQDDPDSTHRPYTFV</sequence>
<reference evidence="4" key="1">
    <citation type="journal article" date="2013" name="Genome Announc.">
        <title>Genome sequence of the basidiomycetous yeast Pseudozyma antarctica T-34, a producer of the glycolipid biosurfactants mannosylerythritol lipids.</title>
        <authorList>
            <person name="Morita T."/>
            <person name="Koike H."/>
            <person name="Koyama Y."/>
            <person name="Hagiwara H."/>
            <person name="Ito E."/>
            <person name="Fukuoka T."/>
            <person name="Imura T."/>
            <person name="Machida M."/>
            <person name="Kitamoto D."/>
        </authorList>
    </citation>
    <scope>NUCLEOTIDE SEQUENCE [LARGE SCALE GENOMIC DNA]</scope>
    <source>
        <strain evidence="4">T-34</strain>
    </source>
</reference>
<evidence type="ECO:0000256" key="1">
    <source>
        <dbReference type="SAM" id="MobiDB-lite"/>
    </source>
</evidence>
<feature type="transmembrane region" description="Helical" evidence="2">
    <location>
        <begin position="99"/>
        <end position="120"/>
    </location>
</feature>
<gene>
    <name evidence="3" type="ORF">PANT_7c00340</name>
</gene>
<feature type="compositionally biased region" description="Low complexity" evidence="1">
    <location>
        <begin position="314"/>
        <end position="328"/>
    </location>
</feature>
<keyword evidence="2" id="KW-0812">Transmembrane</keyword>
<dbReference type="EMBL" id="DF196773">
    <property type="protein sequence ID" value="GAC72927.1"/>
    <property type="molecule type" value="Genomic_DNA"/>
</dbReference>